<sequence length="34" mass="3796">HAVFHRLQAAALFSDDRCDRVGKVTVRGRDGDAR</sequence>
<dbReference type="AlphaFoldDB" id="X0UXV6"/>
<organism evidence="1">
    <name type="scientific">marine sediment metagenome</name>
    <dbReference type="NCBI Taxonomy" id="412755"/>
    <lineage>
        <taxon>unclassified sequences</taxon>
        <taxon>metagenomes</taxon>
        <taxon>ecological metagenomes</taxon>
    </lineage>
</organism>
<dbReference type="EMBL" id="BARS01029968">
    <property type="protein sequence ID" value="GAG10679.1"/>
    <property type="molecule type" value="Genomic_DNA"/>
</dbReference>
<protein>
    <submittedName>
        <fullName evidence="1">Uncharacterized protein</fullName>
    </submittedName>
</protein>
<proteinExistence type="predicted"/>
<comment type="caution">
    <text evidence="1">The sequence shown here is derived from an EMBL/GenBank/DDBJ whole genome shotgun (WGS) entry which is preliminary data.</text>
</comment>
<reference evidence="1" key="1">
    <citation type="journal article" date="2014" name="Front. Microbiol.">
        <title>High frequency of phylogenetically diverse reductive dehalogenase-homologous genes in deep subseafloor sedimentary metagenomes.</title>
        <authorList>
            <person name="Kawai M."/>
            <person name="Futagami T."/>
            <person name="Toyoda A."/>
            <person name="Takaki Y."/>
            <person name="Nishi S."/>
            <person name="Hori S."/>
            <person name="Arai W."/>
            <person name="Tsubouchi T."/>
            <person name="Morono Y."/>
            <person name="Uchiyama I."/>
            <person name="Ito T."/>
            <person name="Fujiyama A."/>
            <person name="Inagaki F."/>
            <person name="Takami H."/>
        </authorList>
    </citation>
    <scope>NUCLEOTIDE SEQUENCE</scope>
    <source>
        <strain evidence="1">Expedition CK06-06</strain>
    </source>
</reference>
<accession>X0UXV6</accession>
<evidence type="ECO:0000313" key="1">
    <source>
        <dbReference type="EMBL" id="GAG10679.1"/>
    </source>
</evidence>
<name>X0UXV6_9ZZZZ</name>
<feature type="non-terminal residue" evidence="1">
    <location>
        <position position="1"/>
    </location>
</feature>
<gene>
    <name evidence="1" type="ORF">S01H1_46786</name>
</gene>